<feature type="transmembrane region" description="Helical" evidence="6">
    <location>
        <begin position="404"/>
        <end position="423"/>
    </location>
</feature>
<evidence type="ECO:0000256" key="4">
    <source>
        <dbReference type="ARBA" id="ARBA00022989"/>
    </source>
</evidence>
<dbReference type="RefSeq" id="WP_119714625.1">
    <property type="nucleotide sequence ID" value="NZ_OMOH01000001.1"/>
</dbReference>
<keyword evidence="9" id="KW-1185">Reference proteome</keyword>
<gene>
    <name evidence="8" type="ORF">PROPJV5_0387</name>
</gene>
<evidence type="ECO:0000256" key="1">
    <source>
        <dbReference type="ARBA" id="ARBA00004141"/>
    </source>
</evidence>
<feature type="transmembrane region" description="Helical" evidence="6">
    <location>
        <begin position="32"/>
        <end position="50"/>
    </location>
</feature>
<dbReference type="Proteomes" id="UP000265962">
    <property type="component" value="Unassembled WGS sequence"/>
</dbReference>
<reference evidence="9" key="1">
    <citation type="submission" date="2018-02" db="EMBL/GenBank/DDBJ databases">
        <authorList>
            <person name="Hornung B."/>
        </authorList>
    </citation>
    <scope>NUCLEOTIDE SEQUENCE [LARGE SCALE GENOMIC DNA]</scope>
</reference>
<proteinExistence type="predicted"/>
<dbReference type="InterPro" id="IPR023494">
    <property type="entry name" value="Cyt_c_bgen_Ccs1/CcsB/ResB"/>
</dbReference>
<protein>
    <submittedName>
        <fullName evidence="8">ResB-like family</fullName>
    </submittedName>
</protein>
<evidence type="ECO:0000259" key="7">
    <source>
        <dbReference type="Pfam" id="PF05140"/>
    </source>
</evidence>
<dbReference type="Pfam" id="PF05140">
    <property type="entry name" value="ResB"/>
    <property type="match status" value="1"/>
</dbReference>
<dbReference type="PANTHER" id="PTHR31566">
    <property type="entry name" value="CYTOCHROME C BIOGENESIS PROTEIN CCS1, CHLOROPLASTIC"/>
    <property type="match status" value="1"/>
</dbReference>
<keyword evidence="4 6" id="KW-1133">Transmembrane helix</keyword>
<accession>A0A375HYK9</accession>
<dbReference type="PANTHER" id="PTHR31566:SF0">
    <property type="entry name" value="CYTOCHROME C BIOGENESIS PROTEIN CCS1, CHLOROPLASTIC"/>
    <property type="match status" value="1"/>
</dbReference>
<evidence type="ECO:0000256" key="6">
    <source>
        <dbReference type="SAM" id="Phobius"/>
    </source>
</evidence>
<keyword evidence="2 6" id="KW-0812">Transmembrane</keyword>
<comment type="subcellular location">
    <subcellularLocation>
        <location evidence="1">Membrane</location>
        <topology evidence="1">Multi-pass membrane protein</topology>
    </subcellularLocation>
</comment>
<feature type="transmembrane region" description="Helical" evidence="6">
    <location>
        <begin position="190"/>
        <end position="211"/>
    </location>
</feature>
<dbReference type="OrthoDB" id="9770923at2"/>
<evidence type="ECO:0000256" key="2">
    <source>
        <dbReference type="ARBA" id="ARBA00022692"/>
    </source>
</evidence>
<feature type="transmembrane region" description="Helical" evidence="6">
    <location>
        <begin position="95"/>
        <end position="119"/>
    </location>
</feature>
<evidence type="ECO:0000313" key="9">
    <source>
        <dbReference type="Proteomes" id="UP000265962"/>
    </source>
</evidence>
<dbReference type="EMBL" id="OMOH01000001">
    <property type="protein sequence ID" value="SPF67371.1"/>
    <property type="molecule type" value="Genomic_DNA"/>
</dbReference>
<dbReference type="InterPro" id="IPR007816">
    <property type="entry name" value="ResB-like_domain"/>
</dbReference>
<name>A0A375HYK9_9ACTN</name>
<dbReference type="GO" id="GO:0016020">
    <property type="term" value="C:membrane"/>
    <property type="evidence" value="ECO:0007669"/>
    <property type="project" value="UniProtKB-SubCell"/>
</dbReference>
<evidence type="ECO:0000256" key="3">
    <source>
        <dbReference type="ARBA" id="ARBA00022748"/>
    </source>
</evidence>
<dbReference type="AlphaFoldDB" id="A0A375HYK9"/>
<dbReference type="GO" id="GO:0017004">
    <property type="term" value="P:cytochrome complex assembly"/>
    <property type="evidence" value="ECO:0007669"/>
    <property type="project" value="UniProtKB-KW"/>
</dbReference>
<feature type="domain" description="ResB-like" evidence="7">
    <location>
        <begin position="31"/>
        <end position="452"/>
    </location>
</feature>
<evidence type="ECO:0000256" key="5">
    <source>
        <dbReference type="ARBA" id="ARBA00023136"/>
    </source>
</evidence>
<organism evidence="8 9">
    <name type="scientific">Propionibacterium ruminifibrarum</name>
    <dbReference type="NCBI Taxonomy" id="1962131"/>
    <lineage>
        <taxon>Bacteria</taxon>
        <taxon>Bacillati</taxon>
        <taxon>Actinomycetota</taxon>
        <taxon>Actinomycetes</taxon>
        <taxon>Propionibacteriales</taxon>
        <taxon>Propionibacteriaceae</taxon>
        <taxon>Propionibacterium</taxon>
    </lineage>
</organism>
<sequence>MTTPADEYDEAPQIGVGDFFGAIYRFFYNKKVGLALILAMGVLSLLGILIEQVNPTVRADPDMYAAWLEQVRSTYGGWTSVLDAIGFFHMFGSPLYIGMLTLLALSIIACTVHRIPVLWRNAAHPKTRVTPGFYSRARTRSQAVSPLSTGEAHDQVRTMLSKAHFRVLSDPERPDQLYADRFRFAPFGTVFAHSAFIIILIGFTLTGAAGFQDDEVTVPLESRVEVGHDTGLEVELISFEDSYYDDGSPKDYVSDLAVYRDGQQVARQMVRVNHPLKVDGVAFNQSYFGVAADVTVADAEGIEITTQVVPLQWSTDDGQNAYGMINLPEQHLDVYVMTAASGATSSQLAPGEARIEVYGEGEQTLRGSGTIQQGSPGTVGGLKFTFNREKTYTGLLVAHDPGAVWVWVGSGLLLAGICMTMLARHRRVWVRISEAPEGGSLVQFACPDRHDTSFENQLNRMAASLADNAEEDTENA</sequence>
<evidence type="ECO:0000313" key="8">
    <source>
        <dbReference type="EMBL" id="SPF67371.1"/>
    </source>
</evidence>
<keyword evidence="5 6" id="KW-0472">Membrane</keyword>
<keyword evidence="3" id="KW-0201">Cytochrome c-type biogenesis</keyword>